<dbReference type="Gene3D" id="1.10.1740.10">
    <property type="match status" value="1"/>
</dbReference>
<dbReference type="Pfam" id="PF04542">
    <property type="entry name" value="Sigma70_r2"/>
    <property type="match status" value="1"/>
</dbReference>
<proteinExistence type="inferred from homology"/>
<dbReference type="InterPro" id="IPR007627">
    <property type="entry name" value="RNA_pol_sigma70_r2"/>
</dbReference>
<dbReference type="Pfam" id="PF08281">
    <property type="entry name" value="Sigma70_r4_2"/>
    <property type="match status" value="1"/>
</dbReference>
<keyword evidence="3" id="KW-0731">Sigma factor</keyword>
<dbReference type="InterPro" id="IPR013324">
    <property type="entry name" value="RNA_pol_sigma_r3/r4-like"/>
</dbReference>
<reference evidence="7" key="1">
    <citation type="journal article" date="2014" name="Int. J. Syst. Evol. Microbiol.">
        <title>Complete genome sequence of Corynebacterium casei LMG S-19264T (=DSM 44701T), isolated from a smear-ripened cheese.</title>
        <authorList>
            <consortium name="US DOE Joint Genome Institute (JGI-PGF)"/>
            <person name="Walter F."/>
            <person name="Albersmeier A."/>
            <person name="Kalinowski J."/>
            <person name="Ruckert C."/>
        </authorList>
    </citation>
    <scope>NUCLEOTIDE SEQUENCE</scope>
    <source>
        <strain evidence="7">CGMCC 1.6333</strain>
    </source>
</reference>
<name>A0A917TW86_9BACI</name>
<feature type="domain" description="RNA polymerase sigma factor 70 region 4 type 2" evidence="6">
    <location>
        <begin position="116"/>
        <end position="167"/>
    </location>
</feature>
<keyword evidence="8" id="KW-1185">Reference proteome</keyword>
<evidence type="ECO:0000256" key="4">
    <source>
        <dbReference type="ARBA" id="ARBA00023163"/>
    </source>
</evidence>
<feature type="domain" description="RNA polymerase sigma-70 region 2" evidence="5">
    <location>
        <begin position="38"/>
        <end position="89"/>
    </location>
</feature>
<dbReference type="Proteomes" id="UP000618460">
    <property type="component" value="Unassembled WGS sequence"/>
</dbReference>
<dbReference type="InterPro" id="IPR014284">
    <property type="entry name" value="RNA_pol_sigma-70_dom"/>
</dbReference>
<evidence type="ECO:0000256" key="1">
    <source>
        <dbReference type="ARBA" id="ARBA00010641"/>
    </source>
</evidence>
<evidence type="ECO:0000313" key="8">
    <source>
        <dbReference type="Proteomes" id="UP000618460"/>
    </source>
</evidence>
<evidence type="ECO:0000256" key="2">
    <source>
        <dbReference type="ARBA" id="ARBA00023015"/>
    </source>
</evidence>
<dbReference type="Gene3D" id="1.10.10.10">
    <property type="entry name" value="Winged helix-like DNA-binding domain superfamily/Winged helix DNA-binding domain"/>
    <property type="match status" value="1"/>
</dbReference>
<evidence type="ECO:0000259" key="5">
    <source>
        <dbReference type="Pfam" id="PF04542"/>
    </source>
</evidence>
<keyword evidence="2" id="KW-0805">Transcription regulation</keyword>
<gene>
    <name evidence="7" type="ORF">GCM10011351_28120</name>
</gene>
<evidence type="ECO:0000259" key="6">
    <source>
        <dbReference type="Pfam" id="PF08281"/>
    </source>
</evidence>
<accession>A0A917TW86</accession>
<dbReference type="GO" id="GO:0003677">
    <property type="term" value="F:DNA binding"/>
    <property type="evidence" value="ECO:0007669"/>
    <property type="project" value="InterPro"/>
</dbReference>
<keyword evidence="4" id="KW-0804">Transcription</keyword>
<sequence length="178" mass="21532">MLESEIIERLKSRDQQALRDLYDVYFDYAIRTATIVMNHNNSYAEDAVQETFIKVYQNIHLYHSDRPFKPWFYKILLNECNRILKRNSKVVSVEEVRHEHDQTEETYLHHLLEYEVLYLAIQKLELHNQIPIVLKYLNGFKEQEIAEILDENVNTIKSRLYKGRQKLRKYLEAEKEVN</sequence>
<dbReference type="EMBL" id="BMLG01000022">
    <property type="protein sequence ID" value="GGM40348.1"/>
    <property type="molecule type" value="Genomic_DNA"/>
</dbReference>
<dbReference type="InterPro" id="IPR013249">
    <property type="entry name" value="RNA_pol_sigma70_r4_t2"/>
</dbReference>
<dbReference type="InterPro" id="IPR013325">
    <property type="entry name" value="RNA_pol_sigma_r2"/>
</dbReference>
<evidence type="ECO:0000313" key="7">
    <source>
        <dbReference type="EMBL" id="GGM40348.1"/>
    </source>
</evidence>
<organism evidence="7 8">
    <name type="scientific">Paraliobacillus quinghaiensis</name>
    <dbReference type="NCBI Taxonomy" id="470815"/>
    <lineage>
        <taxon>Bacteria</taxon>
        <taxon>Bacillati</taxon>
        <taxon>Bacillota</taxon>
        <taxon>Bacilli</taxon>
        <taxon>Bacillales</taxon>
        <taxon>Bacillaceae</taxon>
        <taxon>Paraliobacillus</taxon>
    </lineage>
</organism>
<dbReference type="AlphaFoldDB" id="A0A917TW86"/>
<dbReference type="InterPro" id="IPR036388">
    <property type="entry name" value="WH-like_DNA-bd_sf"/>
</dbReference>
<dbReference type="InterPro" id="IPR039425">
    <property type="entry name" value="RNA_pol_sigma-70-like"/>
</dbReference>
<protein>
    <submittedName>
        <fullName evidence="7">RNA polymerase sigma factor</fullName>
    </submittedName>
</protein>
<dbReference type="PANTHER" id="PTHR43133">
    <property type="entry name" value="RNA POLYMERASE ECF-TYPE SIGMA FACTO"/>
    <property type="match status" value="1"/>
</dbReference>
<dbReference type="GO" id="GO:0006352">
    <property type="term" value="P:DNA-templated transcription initiation"/>
    <property type="evidence" value="ECO:0007669"/>
    <property type="project" value="InterPro"/>
</dbReference>
<dbReference type="SUPFAM" id="SSF88946">
    <property type="entry name" value="Sigma2 domain of RNA polymerase sigma factors"/>
    <property type="match status" value="1"/>
</dbReference>
<dbReference type="GO" id="GO:0016987">
    <property type="term" value="F:sigma factor activity"/>
    <property type="evidence" value="ECO:0007669"/>
    <property type="project" value="UniProtKB-KW"/>
</dbReference>
<reference evidence="7" key="2">
    <citation type="submission" date="2020-09" db="EMBL/GenBank/DDBJ databases">
        <authorList>
            <person name="Sun Q."/>
            <person name="Zhou Y."/>
        </authorList>
    </citation>
    <scope>NUCLEOTIDE SEQUENCE</scope>
    <source>
        <strain evidence="7">CGMCC 1.6333</strain>
    </source>
</reference>
<comment type="caution">
    <text evidence="7">The sequence shown here is derived from an EMBL/GenBank/DDBJ whole genome shotgun (WGS) entry which is preliminary data.</text>
</comment>
<comment type="similarity">
    <text evidence="1">Belongs to the sigma-70 factor family. ECF subfamily.</text>
</comment>
<dbReference type="SUPFAM" id="SSF88659">
    <property type="entry name" value="Sigma3 and sigma4 domains of RNA polymerase sigma factors"/>
    <property type="match status" value="1"/>
</dbReference>
<dbReference type="NCBIfam" id="TIGR02937">
    <property type="entry name" value="sigma70-ECF"/>
    <property type="match status" value="1"/>
</dbReference>
<dbReference type="PANTHER" id="PTHR43133:SF51">
    <property type="entry name" value="RNA POLYMERASE SIGMA FACTOR"/>
    <property type="match status" value="1"/>
</dbReference>
<evidence type="ECO:0000256" key="3">
    <source>
        <dbReference type="ARBA" id="ARBA00023082"/>
    </source>
</evidence>